<dbReference type="Proteomes" id="UP000615446">
    <property type="component" value="Unassembled WGS sequence"/>
</dbReference>
<organism evidence="2 3">
    <name type="scientific">Rhizophagus clarus</name>
    <dbReference type="NCBI Taxonomy" id="94130"/>
    <lineage>
        <taxon>Eukaryota</taxon>
        <taxon>Fungi</taxon>
        <taxon>Fungi incertae sedis</taxon>
        <taxon>Mucoromycota</taxon>
        <taxon>Glomeromycotina</taxon>
        <taxon>Glomeromycetes</taxon>
        <taxon>Glomerales</taxon>
        <taxon>Glomeraceae</taxon>
        <taxon>Rhizophagus</taxon>
    </lineage>
</organism>
<evidence type="ECO:0000313" key="3">
    <source>
        <dbReference type="Proteomes" id="UP000615446"/>
    </source>
</evidence>
<keyword evidence="1" id="KW-1133">Transmembrane helix</keyword>
<protein>
    <submittedName>
        <fullName evidence="2">Uncharacterized protein</fullName>
    </submittedName>
</protein>
<evidence type="ECO:0000313" key="2">
    <source>
        <dbReference type="EMBL" id="GET02521.1"/>
    </source>
</evidence>
<dbReference type="EMBL" id="BLAL01000313">
    <property type="protein sequence ID" value="GET02521.1"/>
    <property type="molecule type" value="Genomic_DNA"/>
</dbReference>
<dbReference type="AlphaFoldDB" id="A0A8H3MD62"/>
<evidence type="ECO:0000256" key="1">
    <source>
        <dbReference type="SAM" id="Phobius"/>
    </source>
</evidence>
<keyword evidence="1" id="KW-0812">Transmembrane</keyword>
<sequence length="96" mass="11143">MNLFITTQSVHIFVLAKIICILAIRLALYLSPTADELEFLRNAYYHIQNQDGSFLINIKTWTRKNSALEFCDGLSHRSHLKHCIEENFGGSLRRFD</sequence>
<name>A0A8H3MD62_9GLOM</name>
<accession>A0A8H3MD62</accession>
<reference evidence="2" key="1">
    <citation type="submission" date="2019-10" db="EMBL/GenBank/DDBJ databases">
        <title>Conservation and host-specific expression of non-tandemly repeated heterogenous ribosome RNA gene in arbuscular mycorrhizal fungi.</title>
        <authorList>
            <person name="Maeda T."/>
            <person name="Kobayashi Y."/>
            <person name="Nakagawa T."/>
            <person name="Ezawa T."/>
            <person name="Yamaguchi K."/>
            <person name="Bino T."/>
            <person name="Nishimoto Y."/>
            <person name="Shigenobu S."/>
            <person name="Kawaguchi M."/>
        </authorList>
    </citation>
    <scope>NUCLEOTIDE SEQUENCE</scope>
    <source>
        <strain evidence="2">HR1</strain>
    </source>
</reference>
<gene>
    <name evidence="2" type="ORF">RCL2_002889500</name>
</gene>
<keyword evidence="1" id="KW-0472">Membrane</keyword>
<proteinExistence type="predicted"/>
<comment type="caution">
    <text evidence="2">The sequence shown here is derived from an EMBL/GenBank/DDBJ whole genome shotgun (WGS) entry which is preliminary data.</text>
</comment>
<feature type="transmembrane region" description="Helical" evidence="1">
    <location>
        <begin position="12"/>
        <end position="31"/>
    </location>
</feature>